<feature type="domain" description="Peptidase A2" evidence="2">
    <location>
        <begin position="55"/>
        <end position="135"/>
    </location>
</feature>
<dbReference type="EMBL" id="CAHP01000010">
    <property type="protein sequence ID" value="CCG40131.1"/>
    <property type="molecule type" value="Genomic_DNA"/>
</dbReference>
<dbReference type="InterPro" id="IPR021109">
    <property type="entry name" value="Peptidase_aspartic_dom_sf"/>
</dbReference>
<dbReference type="OrthoDB" id="9553679at2"/>
<evidence type="ECO:0000313" key="3">
    <source>
        <dbReference type="EMBL" id="CCG40131.1"/>
    </source>
</evidence>
<evidence type="ECO:0000313" key="4">
    <source>
        <dbReference type="Proteomes" id="UP000004169"/>
    </source>
</evidence>
<gene>
    <name evidence="3" type="ORF">PHAMO_180100</name>
</gene>
<dbReference type="STRING" id="1150626.PHAMO_180100"/>
<comment type="caution">
    <text evidence="3">The sequence shown here is derived from an EMBL/GenBank/DDBJ whole genome shotgun (WGS) entry which is preliminary data.</text>
</comment>
<evidence type="ECO:0000256" key="1">
    <source>
        <dbReference type="ARBA" id="ARBA00022801"/>
    </source>
</evidence>
<dbReference type="AlphaFoldDB" id="H8FP43"/>
<dbReference type="SUPFAM" id="SSF50630">
    <property type="entry name" value="Acid proteases"/>
    <property type="match status" value="1"/>
</dbReference>
<dbReference type="InterPro" id="IPR001969">
    <property type="entry name" value="Aspartic_peptidase_AS"/>
</dbReference>
<reference evidence="3 4" key="1">
    <citation type="journal article" date="2012" name="J. Bacteriol.">
        <title>Draft Genome Sequence of the Purple Photosynthetic Bacterium Phaeospirillum molischianum DSM120, a Particularly Versatile Bacterium.</title>
        <authorList>
            <person name="Duquesne K."/>
            <person name="Prima V."/>
            <person name="Ji B."/>
            <person name="Rouy Z."/>
            <person name="Medigue C."/>
            <person name="Talla E."/>
            <person name="Sturgis J.N."/>
        </authorList>
    </citation>
    <scope>NUCLEOTIDE SEQUENCE [LARGE SCALE GENOMIC DNA]</scope>
    <source>
        <strain evidence="4">DSM120</strain>
    </source>
</reference>
<accession>H8FP43</accession>
<dbReference type="Proteomes" id="UP000004169">
    <property type="component" value="Unassembled WGS sequence"/>
</dbReference>
<keyword evidence="1" id="KW-0378">Hydrolase</keyword>
<dbReference type="GO" id="GO:0006508">
    <property type="term" value="P:proteolysis"/>
    <property type="evidence" value="ECO:0007669"/>
    <property type="project" value="InterPro"/>
</dbReference>
<sequence length="154" mass="16031">MPLLECGFPGGGDYSASDSLTNIGPTLFVDIGFDTGVNYAALSHGAQLLSQATGVPALLDTGAAESCIDDSLARSINLPIIDRVMVSGVGGATEVNVYLAHIVVPAIGYIQWGRFAGALLTNGGQVHRALIGRTLLRDVLVVYDGREGKVKLAY</sequence>
<dbReference type="Gene3D" id="2.40.70.10">
    <property type="entry name" value="Acid Proteases"/>
    <property type="match status" value="1"/>
</dbReference>
<protein>
    <recommendedName>
        <fullName evidence="2">Peptidase A2 domain-containing protein</fullName>
    </recommendedName>
</protein>
<proteinExistence type="predicted"/>
<keyword evidence="4" id="KW-1185">Reference proteome</keyword>
<dbReference type="PROSITE" id="PS00141">
    <property type="entry name" value="ASP_PROTEASE"/>
    <property type="match status" value="1"/>
</dbReference>
<dbReference type="Pfam" id="PF13650">
    <property type="entry name" value="Asp_protease_2"/>
    <property type="match status" value="1"/>
</dbReference>
<evidence type="ECO:0000259" key="2">
    <source>
        <dbReference type="PROSITE" id="PS50175"/>
    </source>
</evidence>
<dbReference type="InterPro" id="IPR001995">
    <property type="entry name" value="Peptidase_A2_cat"/>
</dbReference>
<dbReference type="PROSITE" id="PS50175">
    <property type="entry name" value="ASP_PROT_RETROV"/>
    <property type="match status" value="1"/>
</dbReference>
<dbReference type="GO" id="GO:0004190">
    <property type="term" value="F:aspartic-type endopeptidase activity"/>
    <property type="evidence" value="ECO:0007669"/>
    <property type="project" value="InterPro"/>
</dbReference>
<name>H8FP43_MAGML</name>
<organism evidence="3 4">
    <name type="scientific">Magnetospirillum molischianum DSM 120</name>
    <dbReference type="NCBI Taxonomy" id="1150626"/>
    <lineage>
        <taxon>Bacteria</taxon>
        <taxon>Pseudomonadati</taxon>
        <taxon>Pseudomonadota</taxon>
        <taxon>Alphaproteobacteria</taxon>
        <taxon>Rhodospirillales</taxon>
        <taxon>Rhodospirillaceae</taxon>
        <taxon>Magnetospirillum</taxon>
    </lineage>
</organism>